<dbReference type="PANTHER" id="PTHR34472">
    <property type="entry name" value="SULFUR CARRIER PROTEIN THIS"/>
    <property type="match status" value="1"/>
</dbReference>
<organism evidence="1 2">
    <name type="scientific">Chondrus crispus</name>
    <name type="common">Carrageen Irish moss</name>
    <name type="synonym">Polymorpha crispa</name>
    <dbReference type="NCBI Taxonomy" id="2769"/>
    <lineage>
        <taxon>Eukaryota</taxon>
        <taxon>Rhodophyta</taxon>
        <taxon>Florideophyceae</taxon>
        <taxon>Rhodymeniophycidae</taxon>
        <taxon>Gigartinales</taxon>
        <taxon>Gigartinaceae</taxon>
        <taxon>Chondrus</taxon>
    </lineage>
</organism>
<dbReference type="AlphaFoldDB" id="M5DBM7"/>
<reference evidence="1 2" key="1">
    <citation type="journal article" date="2013" name="PLoS ONE">
        <title>Evolution of red algal plastid genomes: ancient architectures, introns, horizontal gene transfer, and taxonomic utility of plastid markers.</title>
        <authorList>
            <person name="Janouskovec J."/>
            <person name="Liu S.-L."/>
            <person name="Martone P.T."/>
            <person name="Carre W."/>
            <person name="Leblanc C."/>
            <person name="Collen J."/>
            <person name="Keeling P.J."/>
        </authorList>
    </citation>
    <scope>NUCLEOTIDE SEQUENCE [LARGE SCALE GENOMIC DNA]</scope>
    <source>
        <strain evidence="2">cv. Stackhouse</strain>
    </source>
</reference>
<dbReference type="NCBIfam" id="TIGR01683">
    <property type="entry name" value="thiS"/>
    <property type="match status" value="1"/>
</dbReference>
<accession>M5DBM7</accession>
<dbReference type="GeneID" id="14971145"/>
<dbReference type="EMBL" id="HF562234">
    <property type="protein sequence ID" value="CCP38082.1"/>
    <property type="molecule type" value="Genomic_DNA"/>
</dbReference>
<gene>
    <name evidence="1" type="primary">thiS</name>
    <name evidence="1" type="ORF">CHC_285</name>
</gene>
<dbReference type="InterPro" id="IPR003749">
    <property type="entry name" value="ThiS/MoaD-like"/>
</dbReference>
<dbReference type="Gramene" id="CCP38082">
    <property type="protein sequence ID" value="CCP38082"/>
    <property type="gene ID" value="CHC_285"/>
</dbReference>
<dbReference type="InterPro" id="IPR012675">
    <property type="entry name" value="Beta-grasp_dom_sf"/>
</dbReference>
<dbReference type="KEGG" id="ccp:CHC_285"/>
<geneLocation type="plastid" evidence="1"/>
<dbReference type="InterPro" id="IPR016155">
    <property type="entry name" value="Mopterin_synth/thiamin_S_b"/>
</dbReference>
<name>M5DBM7_CHOCR</name>
<dbReference type="SUPFAM" id="SSF54285">
    <property type="entry name" value="MoaD/ThiS"/>
    <property type="match status" value="1"/>
</dbReference>
<proteinExistence type="predicted"/>
<dbReference type="Proteomes" id="UP000012073">
    <property type="component" value="Plastid Pltd"/>
</dbReference>
<dbReference type="InterPro" id="IPR010035">
    <property type="entry name" value="Thi_S"/>
</dbReference>
<dbReference type="Gene3D" id="3.10.20.30">
    <property type="match status" value="1"/>
</dbReference>
<dbReference type="CDD" id="cd00565">
    <property type="entry name" value="Ubl_ThiS"/>
    <property type="match status" value="1"/>
</dbReference>
<dbReference type="RefSeq" id="YP_007627335.1">
    <property type="nucleotide sequence ID" value="NC_020795.1"/>
</dbReference>
<evidence type="ECO:0000313" key="1">
    <source>
        <dbReference type="EMBL" id="CCP38082.1"/>
    </source>
</evidence>
<dbReference type="Pfam" id="PF02597">
    <property type="entry name" value="ThiS"/>
    <property type="match status" value="1"/>
</dbReference>
<dbReference type="OrthoDB" id="4961at2759"/>
<evidence type="ECO:0000313" key="2">
    <source>
        <dbReference type="Proteomes" id="UP000012073"/>
    </source>
</evidence>
<keyword evidence="1" id="KW-0934">Plastid</keyword>
<sequence>MNILYNTIFVNGEAFNCSRTMSLYDLLIYLGFQIGSIVVEYNKEIINSNQFSNIVLVDRDRLEVITIVGGG</sequence>
<dbReference type="PANTHER" id="PTHR34472:SF1">
    <property type="entry name" value="SULFUR CARRIER PROTEIN THIS"/>
    <property type="match status" value="1"/>
</dbReference>
<keyword evidence="2" id="KW-1185">Reference proteome</keyword>
<protein>
    <submittedName>
        <fullName evidence="1">Thiamine biosynthesis protein S</fullName>
    </submittedName>
</protein>